<dbReference type="PANTHER" id="PTHR30575">
    <property type="entry name" value="PEPTIDASE M20"/>
    <property type="match status" value="1"/>
</dbReference>
<dbReference type="GO" id="GO:0016805">
    <property type="term" value="F:dipeptidase activity"/>
    <property type="evidence" value="ECO:0007669"/>
    <property type="project" value="InterPro"/>
</dbReference>
<dbReference type="Gene3D" id="3.30.70.360">
    <property type="match status" value="1"/>
</dbReference>
<dbReference type="InterPro" id="IPR002933">
    <property type="entry name" value="Peptidase_M20"/>
</dbReference>
<dbReference type="AlphaFoldDB" id="A0A4R3T333"/>
<dbReference type="EMBL" id="SMBP01000021">
    <property type="protein sequence ID" value="TCU55692.1"/>
    <property type="molecule type" value="Genomic_DNA"/>
</dbReference>
<evidence type="ECO:0000313" key="2">
    <source>
        <dbReference type="EMBL" id="TCU55692.1"/>
    </source>
</evidence>
<evidence type="ECO:0000313" key="3">
    <source>
        <dbReference type="Proteomes" id="UP000295773"/>
    </source>
</evidence>
<dbReference type="SUPFAM" id="SSF55031">
    <property type="entry name" value="Bacterial exopeptidase dimerisation domain"/>
    <property type="match status" value="1"/>
</dbReference>
<keyword evidence="2" id="KW-0378">Hydrolase</keyword>
<sequence>MELKEKLITSVEKNLDTYMSYVQHMYDHPEIGNEEFETMELLSEGLLSFGFETQKAFVVPTGFQAVYKSGKAGPVIAYLCEYDALPEVGHGCGHNLIAATSIAAGVALKEIIDDIGGEIRVIGTPAEENFGGKVSMANAHVFDDVDVAMMIHPDTEDGVGGRTLALLPLKFEFYGVNTHGCSPEHGKSALDAAVMSYIGINLLRQYALPNTYIHGIIRDGGEAANVIPAYASLEYYFRGTSMQYVKELSQRAIDCVEGACKASGCTYQVTTYECPYEDCVINYTLCDLLKEEYVALGRTDVKPVDEVPNGSSDIGSVSYCCPALHGYIKIADACVNGHSKEMAAATIHEAGRKALRDGAIALANLGRRLLMEEDLLRKVQDEFHKTLKR</sequence>
<comment type="similarity">
    <text evidence="1">Belongs to the peptidase M20A family.</text>
</comment>
<dbReference type="InterPro" id="IPR036264">
    <property type="entry name" value="Bact_exopeptidase_dim_dom"/>
</dbReference>
<dbReference type="RefSeq" id="WP_008978209.1">
    <property type="nucleotide sequence ID" value="NZ_DBGDHU010000008.1"/>
</dbReference>
<dbReference type="InterPro" id="IPR017144">
    <property type="entry name" value="Xaa-Arg_dipeptidase"/>
</dbReference>
<dbReference type="PANTHER" id="PTHR30575:SF0">
    <property type="entry name" value="XAA-ARG DIPEPTIDASE"/>
    <property type="match status" value="1"/>
</dbReference>
<dbReference type="GO" id="GO:0005737">
    <property type="term" value="C:cytoplasm"/>
    <property type="evidence" value="ECO:0007669"/>
    <property type="project" value="TreeGrafter"/>
</dbReference>
<keyword evidence="3" id="KW-1185">Reference proteome</keyword>
<dbReference type="Proteomes" id="UP000295773">
    <property type="component" value="Unassembled WGS sequence"/>
</dbReference>
<organism evidence="2 3">
    <name type="scientific">Longicatena caecimuris</name>
    <dbReference type="NCBI Taxonomy" id="1796635"/>
    <lineage>
        <taxon>Bacteria</taxon>
        <taxon>Bacillati</taxon>
        <taxon>Bacillota</taxon>
        <taxon>Erysipelotrichia</taxon>
        <taxon>Erysipelotrichales</taxon>
        <taxon>Erysipelotrichaceae</taxon>
        <taxon>Longicatena</taxon>
    </lineage>
</organism>
<proteinExistence type="inferred from homology"/>
<dbReference type="Gene3D" id="3.40.630.10">
    <property type="entry name" value="Zn peptidases"/>
    <property type="match status" value="1"/>
</dbReference>
<evidence type="ECO:0000256" key="1">
    <source>
        <dbReference type="PIRNR" id="PIRNR037226"/>
    </source>
</evidence>
<comment type="caution">
    <text evidence="2">The sequence shown here is derived from an EMBL/GenBank/DDBJ whole genome shotgun (WGS) entry which is preliminary data.</text>
</comment>
<reference evidence="2 3" key="1">
    <citation type="submission" date="2019-03" db="EMBL/GenBank/DDBJ databases">
        <title>Genomic Encyclopedia of Type Strains, Phase IV (KMG-IV): sequencing the most valuable type-strain genomes for metagenomic binning, comparative biology and taxonomic classification.</title>
        <authorList>
            <person name="Goeker M."/>
        </authorList>
    </citation>
    <scope>NUCLEOTIDE SEQUENCE [LARGE SCALE GENOMIC DNA]</scope>
    <source>
        <strain evidence="2 3">DSM 29481</strain>
    </source>
</reference>
<accession>A0A4R3T333</accession>
<dbReference type="SUPFAM" id="SSF53187">
    <property type="entry name" value="Zn-dependent exopeptidases"/>
    <property type="match status" value="1"/>
</dbReference>
<dbReference type="InterPro" id="IPR017439">
    <property type="entry name" value="Amidohydrolase"/>
</dbReference>
<dbReference type="NCBIfam" id="TIGR01891">
    <property type="entry name" value="amidohydrolases"/>
    <property type="match status" value="1"/>
</dbReference>
<dbReference type="PIRSF" id="PIRSF037226">
    <property type="entry name" value="Amidohydrolase_ACY1L2_prd"/>
    <property type="match status" value="1"/>
</dbReference>
<protein>
    <recommendedName>
        <fullName evidence="1">Peptidase M20 domain-containing protein 2</fullName>
    </recommendedName>
</protein>
<dbReference type="GO" id="GO:0046657">
    <property type="term" value="P:folic acid catabolic process"/>
    <property type="evidence" value="ECO:0007669"/>
    <property type="project" value="TreeGrafter"/>
</dbReference>
<gene>
    <name evidence="2" type="ORF">EDD61_12123</name>
</gene>
<name>A0A4R3T333_9FIRM</name>
<dbReference type="FunFam" id="3.30.70.360:FF:000004">
    <property type="entry name" value="Peptidase M20 domain-containing protein 2"/>
    <property type="match status" value="1"/>
</dbReference>
<dbReference type="GO" id="GO:0071713">
    <property type="term" value="F:para-aminobenzoyl-glutamate hydrolase activity"/>
    <property type="evidence" value="ECO:0007669"/>
    <property type="project" value="TreeGrafter"/>
</dbReference>
<dbReference type="InterPro" id="IPR052030">
    <property type="entry name" value="Peptidase_M20/M20A_hydrolases"/>
</dbReference>
<dbReference type="CDD" id="cd03887">
    <property type="entry name" value="M20_Acy1L2"/>
    <property type="match status" value="1"/>
</dbReference>
<dbReference type="Pfam" id="PF01546">
    <property type="entry name" value="Peptidase_M20"/>
    <property type="match status" value="1"/>
</dbReference>